<dbReference type="AlphaFoldDB" id="G8M104"/>
<name>G8M104_ACECE</name>
<dbReference type="OrthoDB" id="1951723at2"/>
<gene>
    <name evidence="1" type="ordered locus">Clocl_0200</name>
</gene>
<keyword evidence="2" id="KW-1185">Reference proteome</keyword>
<sequence>MRVTFQEESFNEKSFNRTFQGISFKEINLELEKVKEIVEVERIENYKLPLLMFLLEDDTLLHMEIMNDEIKPDLQSMFTYDMSIILRCGLQVRTVILNFGSGQDGKMVRNFGSMHYEVQVVDLSSVDGEKTYKELSQKISSGCLLNERDKLNLVFLAFMQHSISFSKALRKVLRLIETIKDEEERMAYVAVISEIISRSTGKQGVKVLKEWLMDSEVGVRIKDEGKKEGMRDSLLVILLHKFDSLPDYINHAIMNQQDESILMDWLGKATGINTIDELEKMIFNIE</sequence>
<protein>
    <recommendedName>
        <fullName evidence="3">DUF4351 domain-containing protein</fullName>
    </recommendedName>
</protein>
<evidence type="ECO:0008006" key="3">
    <source>
        <dbReference type="Google" id="ProtNLM"/>
    </source>
</evidence>
<dbReference type="HOGENOM" id="CLU_972190_0_0_9"/>
<reference evidence="2" key="1">
    <citation type="submission" date="2011-12" db="EMBL/GenBank/DDBJ databases">
        <title>Complete sequence of Clostridium clariflavum DSM 19732.</title>
        <authorList>
            <consortium name="US DOE Joint Genome Institute"/>
            <person name="Lucas S."/>
            <person name="Han J."/>
            <person name="Lapidus A."/>
            <person name="Cheng J.-F."/>
            <person name="Goodwin L."/>
            <person name="Pitluck S."/>
            <person name="Peters L."/>
            <person name="Teshima H."/>
            <person name="Detter J.C."/>
            <person name="Han C."/>
            <person name="Tapia R."/>
            <person name="Land M."/>
            <person name="Hauser L."/>
            <person name="Kyrpides N."/>
            <person name="Ivanova N."/>
            <person name="Pagani I."/>
            <person name="Kitzmiller T."/>
            <person name="Lynd L."/>
            <person name="Izquierdo J."/>
            <person name="Woyke T."/>
        </authorList>
    </citation>
    <scope>NUCLEOTIDE SEQUENCE [LARGE SCALE GENOMIC DNA]</scope>
    <source>
        <strain evidence="2">DSM 19732 / NBRC 101661 / EBR45</strain>
    </source>
</reference>
<dbReference type="KEGG" id="ccl:Clocl_0200"/>
<evidence type="ECO:0000313" key="1">
    <source>
        <dbReference type="EMBL" id="AEV66945.1"/>
    </source>
</evidence>
<dbReference type="RefSeq" id="WP_014253583.1">
    <property type="nucleotide sequence ID" value="NC_016627.1"/>
</dbReference>
<proteinExistence type="predicted"/>
<dbReference type="eggNOG" id="COG5464">
    <property type="taxonomic scope" value="Bacteria"/>
</dbReference>
<organism evidence="1 2">
    <name type="scientific">Acetivibrio clariflavus (strain DSM 19732 / NBRC 101661 / EBR45)</name>
    <name type="common">Clostridium clariflavum</name>
    <dbReference type="NCBI Taxonomy" id="720554"/>
    <lineage>
        <taxon>Bacteria</taxon>
        <taxon>Bacillati</taxon>
        <taxon>Bacillota</taxon>
        <taxon>Clostridia</taxon>
        <taxon>Eubacteriales</taxon>
        <taxon>Oscillospiraceae</taxon>
        <taxon>Acetivibrio</taxon>
    </lineage>
</organism>
<dbReference type="Proteomes" id="UP000005435">
    <property type="component" value="Chromosome"/>
</dbReference>
<dbReference type="EMBL" id="CP003065">
    <property type="protein sequence ID" value="AEV66945.1"/>
    <property type="molecule type" value="Genomic_DNA"/>
</dbReference>
<dbReference type="STRING" id="720554.Clocl_0200"/>
<accession>G8M104</accession>
<reference evidence="1 2" key="2">
    <citation type="journal article" date="2012" name="Stand. Genomic Sci.">
        <title>Complete Genome Sequence of Clostridium clariflavum DSM 19732.</title>
        <authorList>
            <person name="Izquierdo J.A."/>
            <person name="Goodwin L."/>
            <person name="Davenport K.W."/>
            <person name="Teshima H."/>
            <person name="Bruce D."/>
            <person name="Detter C."/>
            <person name="Tapia R."/>
            <person name="Han S."/>
            <person name="Land M."/>
            <person name="Hauser L."/>
            <person name="Jeffries C.D."/>
            <person name="Han J."/>
            <person name="Pitluck S."/>
            <person name="Nolan M."/>
            <person name="Chen A."/>
            <person name="Huntemann M."/>
            <person name="Mavromatis K."/>
            <person name="Mikhailova N."/>
            <person name="Liolios K."/>
            <person name="Woyke T."/>
            <person name="Lynd L.R."/>
        </authorList>
    </citation>
    <scope>NUCLEOTIDE SEQUENCE [LARGE SCALE GENOMIC DNA]</scope>
    <source>
        <strain evidence="2">DSM 19732 / NBRC 101661 / EBR45</strain>
    </source>
</reference>
<evidence type="ECO:0000313" key="2">
    <source>
        <dbReference type="Proteomes" id="UP000005435"/>
    </source>
</evidence>